<comment type="caution">
    <text evidence="1">The sequence shown here is derived from an EMBL/GenBank/DDBJ whole genome shotgun (WGS) entry which is preliminary data.</text>
</comment>
<evidence type="ECO:0000313" key="1">
    <source>
        <dbReference type="EMBL" id="EHI57368.1"/>
    </source>
</evidence>
<gene>
    <name evidence="1" type="ORF">HMPREF9473_04477</name>
</gene>
<organism evidence="1 2">
    <name type="scientific">Hungatella hathewayi WAL-18680</name>
    <dbReference type="NCBI Taxonomy" id="742737"/>
    <lineage>
        <taxon>Bacteria</taxon>
        <taxon>Bacillati</taxon>
        <taxon>Bacillota</taxon>
        <taxon>Clostridia</taxon>
        <taxon>Lachnospirales</taxon>
        <taxon>Lachnospiraceae</taxon>
        <taxon>Hungatella</taxon>
    </lineage>
</organism>
<name>G5ILU9_9FIRM</name>
<keyword evidence="2" id="KW-1185">Reference proteome</keyword>
<dbReference type="Proteomes" id="UP000005384">
    <property type="component" value="Unassembled WGS sequence"/>
</dbReference>
<dbReference type="EMBL" id="ADLN01000120">
    <property type="protein sequence ID" value="EHI57368.1"/>
    <property type="molecule type" value="Genomic_DNA"/>
</dbReference>
<dbReference type="RefSeq" id="WP_006782465.1">
    <property type="nucleotide sequence ID" value="NZ_CP040506.1"/>
</dbReference>
<reference evidence="1 2" key="1">
    <citation type="submission" date="2011-08" db="EMBL/GenBank/DDBJ databases">
        <title>The Genome Sequence of Clostridium hathewayi WAL-18680.</title>
        <authorList>
            <consortium name="The Broad Institute Genome Sequencing Platform"/>
            <person name="Earl A."/>
            <person name="Ward D."/>
            <person name="Feldgarden M."/>
            <person name="Gevers D."/>
            <person name="Finegold S.M."/>
            <person name="Summanen P.H."/>
            <person name="Molitoris D.R."/>
            <person name="Song M."/>
            <person name="Daigneault M."/>
            <person name="Allen-Vercoe E."/>
            <person name="Young S.K."/>
            <person name="Zeng Q."/>
            <person name="Gargeya S."/>
            <person name="Fitzgerald M."/>
            <person name="Haas B."/>
            <person name="Abouelleil A."/>
            <person name="Alvarado L."/>
            <person name="Arachchi H.M."/>
            <person name="Berlin A."/>
            <person name="Brown A."/>
            <person name="Chapman S.B."/>
            <person name="Chen Z."/>
            <person name="Dunbar C."/>
            <person name="Freedman E."/>
            <person name="Gearin G."/>
            <person name="Gellesch M."/>
            <person name="Goldberg J."/>
            <person name="Griggs A."/>
            <person name="Gujja S."/>
            <person name="Heiman D."/>
            <person name="Howarth C."/>
            <person name="Larson L."/>
            <person name="Lui A."/>
            <person name="MacDonald P.J.P."/>
            <person name="Montmayeur A."/>
            <person name="Murphy C."/>
            <person name="Neiman D."/>
            <person name="Pearson M."/>
            <person name="Priest M."/>
            <person name="Roberts A."/>
            <person name="Saif S."/>
            <person name="Shea T."/>
            <person name="Shenoy N."/>
            <person name="Sisk P."/>
            <person name="Stolte C."/>
            <person name="Sykes S."/>
            <person name="Wortman J."/>
            <person name="Nusbaum C."/>
            <person name="Birren B."/>
        </authorList>
    </citation>
    <scope>NUCLEOTIDE SEQUENCE [LARGE SCALE GENOMIC DNA]</scope>
    <source>
        <strain evidence="1 2">WAL-18680</strain>
    </source>
</reference>
<dbReference type="AlphaFoldDB" id="G5ILU9"/>
<proteinExistence type="predicted"/>
<accession>G5ILU9</accession>
<dbReference type="HOGENOM" id="CLU_2273509_0_0_9"/>
<protein>
    <submittedName>
        <fullName evidence="1">Uncharacterized protein</fullName>
    </submittedName>
</protein>
<evidence type="ECO:0000313" key="2">
    <source>
        <dbReference type="Proteomes" id="UP000005384"/>
    </source>
</evidence>
<sequence length="102" mass="11450">MNISISGNNEIHHSVIGANNVVINSDSDIDWEQLQSHWLNILKQLPQNSEEYNVSSKMLNSILNKDKAKLLANLQAYAASFSSSLFANVASPFLLEFIKRFI</sequence>